<evidence type="ECO:0000256" key="1">
    <source>
        <dbReference type="ARBA" id="ARBA00022999"/>
    </source>
</evidence>
<dbReference type="OrthoDB" id="9937362at2759"/>
<dbReference type="Proteomes" id="UP000261560">
    <property type="component" value="Unplaced"/>
</dbReference>
<dbReference type="Proteomes" id="UP000646548">
    <property type="component" value="Unassembled WGS sequence"/>
</dbReference>
<dbReference type="GO" id="GO:0046935">
    <property type="term" value="F:1-phosphatidylinositol-3-kinase regulator activity"/>
    <property type="evidence" value="ECO:0007669"/>
    <property type="project" value="TreeGrafter"/>
</dbReference>
<accession>A0A3B3B757</accession>
<protein>
    <submittedName>
        <fullName evidence="5 6">Suppressor of cytokine signaling 1</fullName>
    </submittedName>
</protein>
<evidence type="ECO:0000256" key="3">
    <source>
        <dbReference type="SAM" id="MobiDB-lite"/>
    </source>
</evidence>
<dbReference type="SMART" id="SM00252">
    <property type="entry name" value="SH2"/>
    <property type="match status" value="1"/>
</dbReference>
<reference evidence="6" key="1">
    <citation type="submission" date="2025-05" db="UniProtKB">
        <authorList>
            <consortium name="Ensembl"/>
        </authorList>
    </citation>
    <scope>IDENTIFICATION</scope>
</reference>
<dbReference type="Ensembl" id="ENSOMET00000014962.1">
    <property type="protein sequence ID" value="ENSOMEP00000022353.1"/>
    <property type="gene ID" value="ENSOMEG00000001867.1"/>
</dbReference>
<dbReference type="PANTHER" id="PTHR10155">
    <property type="entry name" value="PHOSPHATIDYLINOSITOL 3-KINASE REGULATORY SUBUNIT"/>
    <property type="match status" value="1"/>
</dbReference>
<feature type="domain" description="SH2" evidence="4">
    <location>
        <begin position="97"/>
        <end position="189"/>
    </location>
</feature>
<evidence type="ECO:0000256" key="2">
    <source>
        <dbReference type="PROSITE-ProRule" id="PRU00191"/>
    </source>
</evidence>
<evidence type="ECO:0000313" key="5">
    <source>
        <dbReference type="EMBL" id="KAF6736438.1"/>
    </source>
</evidence>
<dbReference type="GO" id="GO:0005942">
    <property type="term" value="C:phosphatidylinositol 3-kinase complex"/>
    <property type="evidence" value="ECO:0007669"/>
    <property type="project" value="TreeGrafter"/>
</dbReference>
<evidence type="ECO:0000313" key="7">
    <source>
        <dbReference type="Proteomes" id="UP000261560"/>
    </source>
</evidence>
<dbReference type="Ensembl" id="ENSOMET00000014958.1">
    <property type="protein sequence ID" value="ENSOMEP00000000979.1"/>
    <property type="gene ID" value="ENSOMEG00000001867.1"/>
</dbReference>
<feature type="region of interest" description="Disordered" evidence="3">
    <location>
        <begin position="1"/>
        <end position="45"/>
    </location>
</feature>
<dbReference type="PROSITE" id="PS50001">
    <property type="entry name" value="SH2"/>
    <property type="match status" value="1"/>
</dbReference>
<name>A0A3B3B757_ORYME</name>
<dbReference type="GO" id="GO:0046854">
    <property type="term" value="P:phosphatidylinositol phosphate biosynthetic process"/>
    <property type="evidence" value="ECO:0007669"/>
    <property type="project" value="TreeGrafter"/>
</dbReference>
<dbReference type="PaxDb" id="30732-ENSOMEP00000000979"/>
<dbReference type="InterPro" id="IPR000980">
    <property type="entry name" value="SH2"/>
</dbReference>
<keyword evidence="7" id="KW-1185">Reference proteome</keyword>
<proteinExistence type="predicted"/>
<dbReference type="Pfam" id="PF00017">
    <property type="entry name" value="SH2"/>
    <property type="match status" value="1"/>
</dbReference>
<dbReference type="GeneTree" id="ENSGT00940000167193"/>
<feature type="compositionally biased region" description="Polar residues" evidence="3">
    <location>
        <begin position="7"/>
        <end position="25"/>
    </location>
</feature>
<dbReference type="AlphaFoldDB" id="A0A3B3B757"/>
<evidence type="ECO:0000259" key="4">
    <source>
        <dbReference type="PROSITE" id="PS50001"/>
    </source>
</evidence>
<dbReference type="Ensembl" id="ENSOMET00000014964.1">
    <property type="protein sequence ID" value="ENSOMEP00000022351.1"/>
    <property type="gene ID" value="ENSOMEG00000001867.1"/>
</dbReference>
<dbReference type="STRING" id="30732.ENSOMEP00000000979"/>
<dbReference type="PANTHER" id="PTHR10155:SF4">
    <property type="entry name" value="SUPPRESSOR OF CYTOKINE SIGNALING 1"/>
    <property type="match status" value="1"/>
</dbReference>
<dbReference type="InterPro" id="IPR036860">
    <property type="entry name" value="SH2_dom_sf"/>
</dbReference>
<dbReference type="Gene3D" id="3.30.505.10">
    <property type="entry name" value="SH2 domain"/>
    <property type="match status" value="1"/>
</dbReference>
<dbReference type="EMBL" id="WKFB01000088">
    <property type="protein sequence ID" value="KAF6736438.1"/>
    <property type="molecule type" value="Genomic_DNA"/>
</dbReference>
<reference evidence="5" key="2">
    <citation type="journal article" name="BMC Genomics">
        <title>Long-read sequencing and de novo genome assembly of marine medaka (Oryzias melastigma).</title>
        <authorList>
            <person name="Liang P."/>
            <person name="Saqib H.S.A."/>
            <person name="Ni X."/>
            <person name="Shen Y."/>
        </authorList>
    </citation>
    <scope>NUCLEOTIDE SEQUENCE</scope>
    <source>
        <strain evidence="5">Bigg-433</strain>
    </source>
</reference>
<evidence type="ECO:0000313" key="6">
    <source>
        <dbReference type="Ensembl" id="ENSOMEP00000000979.1"/>
    </source>
</evidence>
<sequence length="229" mass="26050">MVRDSLSRTATQCQKQNNPAETENPSGEEGAGPEQSENPDRQSEPLLWNQPVEESKPWIQPETGADADFFTHLRPFSSEEAYTLVRHTYQQLQHSGFYWGPITMEEAHEKLSHAPIGTFLIRDSGQPDVFFTLSYQSEEGPTSVRIILDNLHFNLYGSLRTFPSLFALLTYYTSSSCKLTEPYRKQRPERLKQMCRRALIRAHGSECTSTLSGLSVQTKAYVLAYPHCI</sequence>
<gene>
    <name evidence="5" type="ORF">FQA47_009186</name>
</gene>
<organism evidence="6 7">
    <name type="scientific">Oryzias melastigma</name>
    <name type="common">Marine medaka</name>
    <dbReference type="NCBI Taxonomy" id="30732"/>
    <lineage>
        <taxon>Eukaryota</taxon>
        <taxon>Metazoa</taxon>
        <taxon>Chordata</taxon>
        <taxon>Craniata</taxon>
        <taxon>Vertebrata</taxon>
        <taxon>Euteleostomi</taxon>
        <taxon>Actinopterygii</taxon>
        <taxon>Neopterygii</taxon>
        <taxon>Teleostei</taxon>
        <taxon>Neoteleostei</taxon>
        <taxon>Acanthomorphata</taxon>
        <taxon>Ovalentaria</taxon>
        <taxon>Atherinomorphae</taxon>
        <taxon>Beloniformes</taxon>
        <taxon>Adrianichthyidae</taxon>
        <taxon>Oryziinae</taxon>
        <taxon>Oryzias</taxon>
    </lineage>
</organism>
<dbReference type="SUPFAM" id="SSF55550">
    <property type="entry name" value="SH2 domain"/>
    <property type="match status" value="1"/>
</dbReference>
<keyword evidence="1 2" id="KW-0727">SH2 domain</keyword>